<dbReference type="EMBL" id="CP038026">
    <property type="protein sequence ID" value="QBQ36742.1"/>
    <property type="molecule type" value="Genomic_DNA"/>
</dbReference>
<proteinExistence type="predicted"/>
<protein>
    <submittedName>
        <fullName evidence="1">Uncharacterized protein</fullName>
    </submittedName>
</protein>
<sequence>MKLKVLKAVAYLPFATPAGTLVTTVGYNVETGIFAQFDAEMLPLIPAAPSQAELVDALKTLWKPWSGFRFATDNDRAAMLAAIFTAVCRPALSTAPAFFFDAPVQGSGKTKCAAALAVLTRARRAA</sequence>
<dbReference type="RefSeq" id="WP_134385022.1">
    <property type="nucleotide sequence ID" value="NZ_CP038026.1"/>
</dbReference>
<name>A0ABX5SB07_9BURK</name>
<keyword evidence="2" id="KW-1185">Reference proteome</keyword>
<evidence type="ECO:0000313" key="1">
    <source>
        <dbReference type="EMBL" id="QBQ36742.1"/>
    </source>
</evidence>
<dbReference type="Proteomes" id="UP000294359">
    <property type="component" value="Chromosome"/>
</dbReference>
<evidence type="ECO:0000313" key="2">
    <source>
        <dbReference type="Proteomes" id="UP000294359"/>
    </source>
</evidence>
<accession>A0ABX5SB07</accession>
<gene>
    <name evidence="1" type="ORF">E1742_11620</name>
</gene>
<organism evidence="1 2">
    <name type="scientific">Pseudoduganella plicata</name>
    <dbReference type="NCBI Taxonomy" id="321984"/>
    <lineage>
        <taxon>Bacteria</taxon>
        <taxon>Pseudomonadati</taxon>
        <taxon>Pseudomonadota</taxon>
        <taxon>Betaproteobacteria</taxon>
        <taxon>Burkholderiales</taxon>
        <taxon>Oxalobacteraceae</taxon>
        <taxon>Telluria group</taxon>
        <taxon>Pseudoduganella</taxon>
    </lineage>
</organism>
<reference evidence="1 2" key="1">
    <citation type="submission" date="2019-03" db="EMBL/GenBank/DDBJ databases">
        <title>Draft Genome Sequences of Six Type Strains of the Genus Massilia.</title>
        <authorList>
            <person name="Miess H."/>
            <person name="Frediansyhah A."/>
            <person name="Gross H."/>
        </authorList>
    </citation>
    <scope>NUCLEOTIDE SEQUENCE [LARGE SCALE GENOMIC DNA]</scope>
    <source>
        <strain evidence="1 2">DSM 17505</strain>
    </source>
</reference>